<reference evidence="1" key="2">
    <citation type="submission" date="2023-05" db="EMBL/GenBank/DDBJ databases">
        <authorList>
            <consortium name="Lawrence Berkeley National Laboratory"/>
            <person name="Steindorff A."/>
            <person name="Hensen N."/>
            <person name="Bonometti L."/>
            <person name="Westerberg I."/>
            <person name="Brannstrom I.O."/>
            <person name="Guillou S."/>
            <person name="Cros-Aarteil S."/>
            <person name="Calhoun S."/>
            <person name="Haridas S."/>
            <person name="Kuo A."/>
            <person name="Mondo S."/>
            <person name="Pangilinan J."/>
            <person name="Riley R."/>
            <person name="Labutti K."/>
            <person name="Andreopoulos B."/>
            <person name="Lipzen A."/>
            <person name="Chen C."/>
            <person name="Yanf M."/>
            <person name="Daum C."/>
            <person name="Ng V."/>
            <person name="Clum A."/>
            <person name="Ohm R."/>
            <person name="Martin F."/>
            <person name="Silar P."/>
            <person name="Natvig D."/>
            <person name="Lalanne C."/>
            <person name="Gautier V."/>
            <person name="Ament-Velasquez S.L."/>
            <person name="Kruys A."/>
            <person name="Hutchinson M.I."/>
            <person name="Powell A.J."/>
            <person name="Barry K."/>
            <person name="Miller A.N."/>
            <person name="Grigoriev I.V."/>
            <person name="Debuchy R."/>
            <person name="Gladieux P."/>
            <person name="Thoren M.H."/>
            <person name="Johannesson H."/>
        </authorList>
    </citation>
    <scope>NUCLEOTIDE SEQUENCE</scope>
    <source>
        <strain evidence="1">CBS 508.74</strain>
    </source>
</reference>
<name>A0AAN6TLM8_9PEZI</name>
<evidence type="ECO:0000313" key="2">
    <source>
        <dbReference type="Proteomes" id="UP001302812"/>
    </source>
</evidence>
<comment type="caution">
    <text evidence="1">The sequence shown here is derived from an EMBL/GenBank/DDBJ whole genome shotgun (WGS) entry which is preliminary data.</text>
</comment>
<dbReference type="RefSeq" id="XP_064674347.1">
    <property type="nucleotide sequence ID" value="XM_064814397.1"/>
</dbReference>
<sequence>MSVLDLSSAITQHTTDLVSGSWINGDRNAAVGTNFMYFLPVRALAAKLTCGLLER</sequence>
<proteinExistence type="predicted"/>
<evidence type="ECO:0000313" key="1">
    <source>
        <dbReference type="EMBL" id="KAK4116777.1"/>
    </source>
</evidence>
<keyword evidence="2" id="KW-1185">Reference proteome</keyword>
<gene>
    <name evidence="1" type="ORF">N656DRAFT_775137</name>
</gene>
<protein>
    <submittedName>
        <fullName evidence="1">Uncharacterized protein</fullName>
    </submittedName>
</protein>
<dbReference type="Proteomes" id="UP001302812">
    <property type="component" value="Unassembled WGS sequence"/>
</dbReference>
<organism evidence="1 2">
    <name type="scientific">Canariomyces notabilis</name>
    <dbReference type="NCBI Taxonomy" id="2074819"/>
    <lineage>
        <taxon>Eukaryota</taxon>
        <taxon>Fungi</taxon>
        <taxon>Dikarya</taxon>
        <taxon>Ascomycota</taxon>
        <taxon>Pezizomycotina</taxon>
        <taxon>Sordariomycetes</taxon>
        <taxon>Sordariomycetidae</taxon>
        <taxon>Sordariales</taxon>
        <taxon>Chaetomiaceae</taxon>
        <taxon>Canariomyces</taxon>
    </lineage>
</organism>
<dbReference type="GeneID" id="89938522"/>
<dbReference type="EMBL" id="MU853333">
    <property type="protein sequence ID" value="KAK4116777.1"/>
    <property type="molecule type" value="Genomic_DNA"/>
</dbReference>
<dbReference type="AlphaFoldDB" id="A0AAN6TLM8"/>
<accession>A0AAN6TLM8</accession>
<reference evidence="1" key="1">
    <citation type="journal article" date="2023" name="Mol. Phylogenet. Evol.">
        <title>Genome-scale phylogeny and comparative genomics of the fungal order Sordariales.</title>
        <authorList>
            <person name="Hensen N."/>
            <person name="Bonometti L."/>
            <person name="Westerberg I."/>
            <person name="Brannstrom I.O."/>
            <person name="Guillou S."/>
            <person name="Cros-Aarteil S."/>
            <person name="Calhoun S."/>
            <person name="Haridas S."/>
            <person name="Kuo A."/>
            <person name="Mondo S."/>
            <person name="Pangilinan J."/>
            <person name="Riley R."/>
            <person name="LaButti K."/>
            <person name="Andreopoulos B."/>
            <person name="Lipzen A."/>
            <person name="Chen C."/>
            <person name="Yan M."/>
            <person name="Daum C."/>
            <person name="Ng V."/>
            <person name="Clum A."/>
            <person name="Steindorff A."/>
            <person name="Ohm R.A."/>
            <person name="Martin F."/>
            <person name="Silar P."/>
            <person name="Natvig D.O."/>
            <person name="Lalanne C."/>
            <person name="Gautier V."/>
            <person name="Ament-Velasquez S.L."/>
            <person name="Kruys A."/>
            <person name="Hutchinson M.I."/>
            <person name="Powell A.J."/>
            <person name="Barry K."/>
            <person name="Miller A.N."/>
            <person name="Grigoriev I.V."/>
            <person name="Debuchy R."/>
            <person name="Gladieux P."/>
            <person name="Hiltunen Thoren M."/>
            <person name="Johannesson H."/>
        </authorList>
    </citation>
    <scope>NUCLEOTIDE SEQUENCE</scope>
    <source>
        <strain evidence="1">CBS 508.74</strain>
    </source>
</reference>